<evidence type="ECO:0008006" key="5">
    <source>
        <dbReference type="Google" id="ProtNLM"/>
    </source>
</evidence>
<evidence type="ECO:0000256" key="1">
    <source>
        <dbReference type="SAM" id="MobiDB-lite"/>
    </source>
</evidence>
<dbReference type="SUPFAM" id="SSF69322">
    <property type="entry name" value="Tricorn protease domain 2"/>
    <property type="match status" value="1"/>
</dbReference>
<protein>
    <recommendedName>
        <fullName evidence="5">WD40 repeat domain-containing protein</fullName>
    </recommendedName>
</protein>
<evidence type="ECO:0000256" key="2">
    <source>
        <dbReference type="SAM" id="Phobius"/>
    </source>
</evidence>
<proteinExistence type="predicted"/>
<dbReference type="InterPro" id="IPR015943">
    <property type="entry name" value="WD40/YVTN_repeat-like_dom_sf"/>
</dbReference>
<keyword evidence="2" id="KW-0812">Transmembrane</keyword>
<keyword evidence="2" id="KW-0472">Membrane</keyword>
<dbReference type="AlphaFoldDB" id="A0A810PYH9"/>
<evidence type="ECO:0000313" key="4">
    <source>
        <dbReference type="Proteomes" id="UP000681343"/>
    </source>
</evidence>
<dbReference type="Pfam" id="PF18975">
    <property type="entry name" value="DUF5711"/>
    <property type="match status" value="1"/>
</dbReference>
<dbReference type="EMBL" id="AP023415">
    <property type="protein sequence ID" value="BCK78221.1"/>
    <property type="molecule type" value="Genomic_DNA"/>
</dbReference>
<accession>A0A810PYH9</accession>
<dbReference type="InterPro" id="IPR043765">
    <property type="entry name" value="DUF5711"/>
</dbReference>
<name>A0A810PYH9_9FIRM</name>
<sequence>MEQMKFEQGDLQQEAPKRIKKRQPPRRRLRALAVVAAAVLAVVAAFVLLDRTAFDGLRRSIAYMQAEKDESGCARLFQYSSDGSSRYADLNGSLLVASANEITLLDDKGNAVYHTALQFSQVALSAADGQAAVYEIGGRTLYLLNSRGLVQQMDLEGDIFAVQMGQGGRFAVTLKKTGYKTTVSVYNGKGEPLYDFNSAQSYLLTAAVSENGKYMAAAAMSQDNGSFVSSLQIYKLTSETMAAEGTLEGGVYEMGTVGGRFCAATDKALYFVKTDGTVTSYDFQGASLSRCGLGADKFAAVLLENYASGGQTHLAIVNAAGEEISSMAVDSEVLDLSAAGRYLAVLYSNKLVIYDQKLRECAVLEDVSSARRVLMRSDGSAVLAGTNAASLYLP</sequence>
<dbReference type="Gene3D" id="2.130.10.10">
    <property type="entry name" value="YVTN repeat-like/Quinoprotein amine dehydrogenase"/>
    <property type="match status" value="1"/>
</dbReference>
<dbReference type="KEGG" id="vfa:MM35RIKEN_04130"/>
<gene>
    <name evidence="3" type="ORF">MM35RIKEN_04130</name>
</gene>
<evidence type="ECO:0000313" key="3">
    <source>
        <dbReference type="EMBL" id="BCK78221.1"/>
    </source>
</evidence>
<keyword evidence="2" id="KW-1133">Transmembrane helix</keyword>
<feature type="transmembrane region" description="Helical" evidence="2">
    <location>
        <begin position="29"/>
        <end position="49"/>
    </location>
</feature>
<dbReference type="Proteomes" id="UP000681343">
    <property type="component" value="Chromosome"/>
</dbReference>
<reference evidence="3" key="1">
    <citation type="submission" date="2020-09" db="EMBL/GenBank/DDBJ databases">
        <title>New species isolated from human feces.</title>
        <authorList>
            <person name="Kitahara M."/>
            <person name="Shigeno Y."/>
            <person name="Shime M."/>
            <person name="Matsumoto Y."/>
            <person name="Nakamura S."/>
            <person name="Motooka D."/>
            <person name="Fukuoka S."/>
            <person name="Nishikawa H."/>
            <person name="Benno Y."/>
        </authorList>
    </citation>
    <scope>NUCLEOTIDE SEQUENCE</scope>
    <source>
        <strain evidence="3">MM35</strain>
    </source>
</reference>
<dbReference type="RefSeq" id="WP_212818837.1">
    <property type="nucleotide sequence ID" value="NZ_AP023415.1"/>
</dbReference>
<feature type="region of interest" description="Disordered" evidence="1">
    <location>
        <begin position="1"/>
        <end position="23"/>
    </location>
</feature>
<keyword evidence="4" id="KW-1185">Reference proteome</keyword>
<organism evidence="3 4">
    <name type="scientific">Vescimonas fastidiosa</name>
    <dbReference type="NCBI Taxonomy" id="2714353"/>
    <lineage>
        <taxon>Bacteria</taxon>
        <taxon>Bacillati</taxon>
        <taxon>Bacillota</taxon>
        <taxon>Clostridia</taxon>
        <taxon>Eubacteriales</taxon>
        <taxon>Oscillospiraceae</taxon>
        <taxon>Vescimonas</taxon>
    </lineage>
</organism>